<dbReference type="Pfam" id="PF13513">
    <property type="entry name" value="HEAT_EZ"/>
    <property type="match status" value="1"/>
</dbReference>
<dbReference type="SMART" id="SM00185">
    <property type="entry name" value="ARM"/>
    <property type="match status" value="5"/>
</dbReference>
<gene>
    <name evidence="6" type="ORF">LPJ53_002411</name>
</gene>
<dbReference type="InterPro" id="IPR011989">
    <property type="entry name" value="ARM-like"/>
</dbReference>
<feature type="repeat" description="ARM" evidence="4">
    <location>
        <begin position="146"/>
        <end position="188"/>
    </location>
</feature>
<feature type="compositionally biased region" description="Basic and acidic residues" evidence="5">
    <location>
        <begin position="1"/>
        <end position="29"/>
    </location>
</feature>
<evidence type="ECO:0000256" key="1">
    <source>
        <dbReference type="ARBA" id="ARBA00010394"/>
    </source>
</evidence>
<dbReference type="InterPro" id="IPR000225">
    <property type="entry name" value="Armadillo"/>
</dbReference>
<comment type="similarity">
    <text evidence="1">Belongs to the importin alpha family.</text>
</comment>
<evidence type="ECO:0000313" key="6">
    <source>
        <dbReference type="EMBL" id="KAJ1723246.1"/>
    </source>
</evidence>
<dbReference type="Proteomes" id="UP001149813">
    <property type="component" value="Unassembled WGS sequence"/>
</dbReference>
<comment type="caution">
    <text evidence="6">The sequence shown here is derived from an EMBL/GenBank/DDBJ whole genome shotgun (WGS) entry which is preliminary data.</text>
</comment>
<keyword evidence="2" id="KW-0813">Transport</keyword>
<dbReference type="PROSITE" id="PS50176">
    <property type="entry name" value="ARM_REPEAT"/>
    <property type="match status" value="2"/>
</dbReference>
<feature type="region of interest" description="Disordered" evidence="5">
    <location>
        <begin position="1"/>
        <end position="33"/>
    </location>
</feature>
<dbReference type="EMBL" id="JANBOJ010000075">
    <property type="protein sequence ID" value="KAJ1723246.1"/>
    <property type="molecule type" value="Genomic_DNA"/>
</dbReference>
<reference evidence="6" key="1">
    <citation type="submission" date="2022-07" db="EMBL/GenBank/DDBJ databases">
        <title>Phylogenomic reconstructions and comparative analyses of Kickxellomycotina fungi.</title>
        <authorList>
            <person name="Reynolds N.K."/>
            <person name="Stajich J.E."/>
            <person name="Barry K."/>
            <person name="Grigoriev I.V."/>
            <person name="Crous P."/>
            <person name="Smith M.E."/>
        </authorList>
    </citation>
    <scope>NUCLEOTIDE SEQUENCE</scope>
    <source>
        <strain evidence="6">NBRC 32514</strain>
    </source>
</reference>
<dbReference type="GO" id="GO:0015031">
    <property type="term" value="P:protein transport"/>
    <property type="evidence" value="ECO:0007669"/>
    <property type="project" value="UniProtKB-KW"/>
</dbReference>
<feature type="repeat" description="ARM" evidence="4">
    <location>
        <begin position="188"/>
        <end position="216"/>
    </location>
</feature>
<name>A0A9W7Y1G3_9FUNG</name>
<evidence type="ECO:0000256" key="3">
    <source>
        <dbReference type="ARBA" id="ARBA00022927"/>
    </source>
</evidence>
<organism evidence="6 7">
    <name type="scientific">Coemansia erecta</name>
    <dbReference type="NCBI Taxonomy" id="147472"/>
    <lineage>
        <taxon>Eukaryota</taxon>
        <taxon>Fungi</taxon>
        <taxon>Fungi incertae sedis</taxon>
        <taxon>Zoopagomycota</taxon>
        <taxon>Kickxellomycotina</taxon>
        <taxon>Kickxellomycetes</taxon>
        <taxon>Kickxellales</taxon>
        <taxon>Kickxellaceae</taxon>
        <taxon>Coemansia</taxon>
    </lineage>
</organism>
<protein>
    <recommendedName>
        <fullName evidence="8">Importin subunit alpha</fullName>
    </recommendedName>
</protein>
<dbReference type="InterPro" id="IPR016024">
    <property type="entry name" value="ARM-type_fold"/>
</dbReference>
<dbReference type="PANTHER" id="PTHR23316">
    <property type="entry name" value="IMPORTIN ALPHA"/>
    <property type="match status" value="1"/>
</dbReference>
<keyword evidence="7" id="KW-1185">Reference proteome</keyword>
<keyword evidence="3" id="KW-0653">Protein transport</keyword>
<dbReference type="OrthoDB" id="29145at2759"/>
<accession>A0A9W7Y1G3</accession>
<dbReference type="Gene3D" id="1.25.10.10">
    <property type="entry name" value="Leucine-rich Repeat Variant"/>
    <property type="match status" value="1"/>
</dbReference>
<evidence type="ECO:0008006" key="8">
    <source>
        <dbReference type="Google" id="ProtNLM"/>
    </source>
</evidence>
<evidence type="ECO:0000313" key="7">
    <source>
        <dbReference type="Proteomes" id="UP001149813"/>
    </source>
</evidence>
<evidence type="ECO:0000256" key="2">
    <source>
        <dbReference type="ARBA" id="ARBA00022448"/>
    </source>
</evidence>
<evidence type="ECO:0000256" key="4">
    <source>
        <dbReference type="PROSITE-ProRule" id="PRU00259"/>
    </source>
</evidence>
<proteinExistence type="inferred from homology"/>
<evidence type="ECO:0000256" key="5">
    <source>
        <dbReference type="SAM" id="MobiDB-lite"/>
    </source>
</evidence>
<dbReference type="SUPFAM" id="SSF48371">
    <property type="entry name" value="ARM repeat"/>
    <property type="match status" value="1"/>
</dbReference>
<sequence>MPPRFKELYKPHPSERDARSRRLTRESQLRRQHREQLFMGTRLRLRTPQESETESEYEFTPTDTQRLVSALKSTQAEQRVEALRGLSAKLEQPSEELRRFVVSGDCVGLLTGILGRAEDGEETLQSLRCMTNIAAFDGVSGEEVRMAVPYLVGLLGSSGGEVRNQAAWALGNMAAEGEQAREHLFAGGALPLLVEMLGEQDAELMQTACFALSNMARRPSSFFDLLFDQHVPQTLARQLGRFQGDQASVAELAWVCAYLAAASSAEQLDALLACGAVDLILRYTAENTDCGPQVLLPAIRTLGNIAAGTDSQTHALVARPGFVPLLVRCIESPASRAVEKESLWALSSVTAGTKDDVDAVVAAGIVPDLVRIVESQTFDLKKEAAYSLLNIAIVGRRLDEMPVDRLVAEFVDFVRSQDDELVRMGVQFVVLLFDQVPGNGGVEVLRRKAPEGIEALENLMAVTDDDDTRATVSALIDRYYGEEEEEEEQGEKA</sequence>
<dbReference type="AlphaFoldDB" id="A0A9W7Y1G3"/>